<name>A0A6P7Y8L3_9AMPH</name>
<feature type="binding site" evidence="10">
    <location>
        <position position="292"/>
    </location>
    <ligand>
        <name>[4Fe-4S] cluster</name>
        <dbReference type="ChEBI" id="CHEBI:49883"/>
    </ligand>
</feature>
<dbReference type="InterPro" id="IPR029063">
    <property type="entry name" value="SAM-dependent_MTases_sf"/>
</dbReference>
<reference evidence="15 16" key="1">
    <citation type="submission" date="2025-04" db="UniProtKB">
        <authorList>
            <consortium name="RefSeq"/>
        </authorList>
    </citation>
    <scope>IDENTIFICATION</scope>
</reference>
<dbReference type="CDD" id="cd02440">
    <property type="entry name" value="AdoMet_MTases"/>
    <property type="match status" value="1"/>
</dbReference>
<comment type="domain">
    <text evidence="10">The N-terminal domain has structural similarity with S-adenosyl-L-methionine-dependent methyltransferases, but does not bind S-adenosyl-L-methionine. It is required for correct assembly of the 2 Fe-S clusters.</text>
</comment>
<evidence type="ECO:0000256" key="5">
    <source>
        <dbReference type="ARBA" id="ARBA00022714"/>
    </source>
</evidence>
<keyword evidence="3 10" id="KW-0004">4Fe-4S</keyword>
<evidence type="ECO:0000256" key="4">
    <source>
        <dbReference type="ARBA" id="ARBA00022490"/>
    </source>
</evidence>
<feature type="binding site" evidence="10">
    <location>
        <position position="289"/>
    </location>
    <ligand>
        <name>[4Fe-4S] cluster</name>
        <dbReference type="ChEBI" id="CHEBI:49883"/>
    </ligand>
</feature>
<keyword evidence="9 10" id="KW-0496">Mitochondrion</keyword>
<dbReference type="GO" id="GO:0009055">
    <property type="term" value="F:electron transfer activity"/>
    <property type="evidence" value="ECO:0007669"/>
    <property type="project" value="UniProtKB-UniRule"/>
</dbReference>
<dbReference type="CTD" id="57019"/>
<feature type="binding site" evidence="10">
    <location>
        <position position="238"/>
    </location>
    <ligand>
        <name>[2Fe-2S] cluster</name>
        <dbReference type="ChEBI" id="CHEBI:190135"/>
    </ligand>
</feature>
<evidence type="ECO:0000259" key="12">
    <source>
        <dbReference type="Pfam" id="PF05093"/>
    </source>
</evidence>
<feature type="domain" description="Anamorsin N-terminal" evidence="13">
    <location>
        <begin position="9"/>
        <end position="172"/>
    </location>
</feature>
<comment type="domain">
    <text evidence="10">The twin Cx2C motifs are involved in the recognition by the mitochondrial CHCHD4/MIA40-GFER/ERV1 disulfide relay system. The formation of 2 disulfide bonds in the Cx2C motifs through dithiol/disulfide exchange reactions effectively traps the protein in the mitochondrial intermembrane space.</text>
</comment>
<dbReference type="GO" id="GO:0046872">
    <property type="term" value="F:metal ion binding"/>
    <property type="evidence" value="ECO:0007669"/>
    <property type="project" value="UniProtKB-KW"/>
</dbReference>
<evidence type="ECO:0000313" key="16">
    <source>
        <dbReference type="RefSeq" id="XP_030059435.1"/>
    </source>
</evidence>
<dbReference type="InterPro" id="IPR007785">
    <property type="entry name" value="Anamorsin"/>
</dbReference>
<keyword evidence="4 10" id="KW-0963">Cytoplasm</keyword>
<comment type="similarity">
    <text evidence="2 10">Belongs to the anamorsin family.</text>
</comment>
<dbReference type="GO" id="GO:0006915">
    <property type="term" value="P:apoptotic process"/>
    <property type="evidence" value="ECO:0007669"/>
    <property type="project" value="UniProtKB-KW"/>
</dbReference>
<feature type="binding site" evidence="10">
    <location>
        <position position="252"/>
    </location>
    <ligand>
        <name>[2Fe-2S] cluster</name>
        <dbReference type="ChEBI" id="CHEBI:190135"/>
    </ligand>
</feature>
<dbReference type="HAMAP" id="MF_03115">
    <property type="entry name" value="Anamorsin"/>
    <property type="match status" value="1"/>
</dbReference>
<feature type="binding site" evidence="10">
    <location>
        <position position="278"/>
    </location>
    <ligand>
        <name>[4Fe-4S] cluster</name>
        <dbReference type="ChEBI" id="CHEBI:49883"/>
    </ligand>
</feature>
<dbReference type="Pfam" id="PF20922">
    <property type="entry name" value="Anamorsin_N"/>
    <property type="match status" value="1"/>
</dbReference>
<evidence type="ECO:0000256" key="11">
    <source>
        <dbReference type="SAM" id="MobiDB-lite"/>
    </source>
</evidence>
<feature type="region of interest" description="Disordered" evidence="11">
    <location>
        <begin position="220"/>
        <end position="239"/>
    </location>
</feature>
<proteinExistence type="inferred from homology"/>
<evidence type="ECO:0000259" key="13">
    <source>
        <dbReference type="Pfam" id="PF20922"/>
    </source>
</evidence>
<dbReference type="GO" id="GO:0005634">
    <property type="term" value="C:nucleus"/>
    <property type="evidence" value="ECO:0007669"/>
    <property type="project" value="UniProtKB-SubCell"/>
</dbReference>
<feature type="short sequence motif" description="Cx2C motif 2" evidence="10">
    <location>
        <begin position="289"/>
        <end position="292"/>
    </location>
</feature>
<feature type="region of interest" description="Fe-S binding site B" evidence="10">
    <location>
        <begin position="278"/>
        <end position="292"/>
    </location>
</feature>
<dbReference type="GO" id="GO:0030097">
    <property type="term" value="P:hemopoiesis"/>
    <property type="evidence" value="ECO:0007669"/>
    <property type="project" value="UniProtKB-UniRule"/>
</dbReference>
<comment type="cofactor">
    <cofactor evidence="10">
        <name>[2Fe-2S] cluster</name>
        <dbReference type="ChEBI" id="CHEBI:190135"/>
    </cofactor>
</comment>
<dbReference type="Pfam" id="PF05093">
    <property type="entry name" value="CIAPIN1"/>
    <property type="match status" value="1"/>
</dbReference>
<sequence length="316" mass="33732">MAEYGIRAGHRVVVTWDRSSVVESLKEFVEKLQVAVSVEGRVAVENLDQLLQSAHAESSFDVALLGLVPGSVAVHSSDVLADVARILKPGGSILLKEPVTSAAATRGSALRTADRLCSALTLAGLTDVTEVQKHAMTPQEMQAVQRQLGYQGNNLIIIQISGKKPNFEVGSSAQLKVSFAKKLTPAAKPSVDPSAAQLWTLSATDMNDDDVDLLDSDELLDSEDLKKPDPTSLRAPGCGTGSEKKRKACKNCTCGLAEELEQETRDTTQQSSEAKSACGNCYLGDAFRCASCPYLGMPAFKPGEKILLNQNQLQDA</sequence>
<keyword evidence="10" id="KW-0053">Apoptosis</keyword>
<dbReference type="SUPFAM" id="SSF53335">
    <property type="entry name" value="S-adenosyl-L-methionine-dependent methyltransferases"/>
    <property type="match status" value="1"/>
</dbReference>
<accession>A0A6P7Y8L3</accession>
<keyword evidence="10" id="KW-0539">Nucleus</keyword>
<dbReference type="PANTHER" id="PTHR13273:SF14">
    <property type="entry name" value="ANAMORSIN"/>
    <property type="match status" value="1"/>
</dbReference>
<dbReference type="KEGG" id="muo:115470408"/>
<evidence type="ECO:0000256" key="8">
    <source>
        <dbReference type="ARBA" id="ARBA00023014"/>
    </source>
</evidence>
<dbReference type="GO" id="GO:0043066">
    <property type="term" value="P:negative regulation of apoptotic process"/>
    <property type="evidence" value="ECO:0007669"/>
    <property type="project" value="UniProtKB-UniRule"/>
</dbReference>
<keyword evidence="7 10" id="KW-0408">Iron</keyword>
<evidence type="ECO:0000256" key="6">
    <source>
        <dbReference type="ARBA" id="ARBA00022723"/>
    </source>
</evidence>
<dbReference type="GO" id="GO:0051539">
    <property type="term" value="F:4 iron, 4 sulfur cluster binding"/>
    <property type="evidence" value="ECO:0007669"/>
    <property type="project" value="UniProtKB-KW"/>
</dbReference>
<dbReference type="GO" id="GO:0051537">
    <property type="term" value="F:2 iron, 2 sulfur cluster binding"/>
    <property type="evidence" value="ECO:0007669"/>
    <property type="project" value="UniProtKB-UniRule"/>
</dbReference>
<keyword evidence="5 10" id="KW-0001">2Fe-2S</keyword>
<feature type="region of interest" description="Fe-S binding site A" evidence="10">
    <location>
        <begin position="238"/>
        <end position="254"/>
    </location>
</feature>
<organism evidence="14 16">
    <name type="scientific">Microcaecilia unicolor</name>
    <dbReference type="NCBI Taxonomy" id="1415580"/>
    <lineage>
        <taxon>Eukaryota</taxon>
        <taxon>Metazoa</taxon>
        <taxon>Chordata</taxon>
        <taxon>Craniata</taxon>
        <taxon>Vertebrata</taxon>
        <taxon>Euteleostomi</taxon>
        <taxon>Amphibia</taxon>
        <taxon>Gymnophiona</taxon>
        <taxon>Siphonopidae</taxon>
        <taxon>Microcaecilia</taxon>
    </lineage>
</organism>
<gene>
    <name evidence="10 15 16" type="primary">CIAPIN1</name>
</gene>
<dbReference type="GO" id="GO:0005758">
    <property type="term" value="C:mitochondrial intermembrane space"/>
    <property type="evidence" value="ECO:0007669"/>
    <property type="project" value="UniProtKB-SubCell"/>
</dbReference>
<feature type="binding site" evidence="10">
    <location>
        <position position="249"/>
    </location>
    <ligand>
        <name>[2Fe-2S] cluster</name>
        <dbReference type="ChEBI" id="CHEBI:190135"/>
    </ligand>
</feature>
<keyword evidence="6 10" id="KW-0479">Metal-binding</keyword>
<feature type="binding site" evidence="10">
    <location>
        <position position="254"/>
    </location>
    <ligand>
        <name>[2Fe-2S] cluster</name>
        <dbReference type="ChEBI" id="CHEBI:190135"/>
    </ligand>
</feature>
<dbReference type="Gene3D" id="3.40.50.150">
    <property type="entry name" value="Vaccinia Virus protein VP39"/>
    <property type="match status" value="1"/>
</dbReference>
<evidence type="ECO:0000256" key="2">
    <source>
        <dbReference type="ARBA" id="ARBA00008169"/>
    </source>
</evidence>
<feature type="domain" description="Anamorsin C-terminal" evidence="12">
    <location>
        <begin position="272"/>
        <end position="307"/>
    </location>
</feature>
<dbReference type="PANTHER" id="PTHR13273">
    <property type="entry name" value="ANAMORSIN"/>
    <property type="match status" value="1"/>
</dbReference>
<evidence type="ECO:0000256" key="1">
    <source>
        <dbReference type="ARBA" id="ARBA00001966"/>
    </source>
</evidence>
<dbReference type="GeneID" id="115470408"/>
<evidence type="ECO:0000256" key="7">
    <source>
        <dbReference type="ARBA" id="ARBA00023004"/>
    </source>
</evidence>
<dbReference type="RefSeq" id="XP_030059435.1">
    <property type="nucleotide sequence ID" value="XM_030203575.1"/>
</dbReference>
<evidence type="ECO:0000313" key="14">
    <source>
        <dbReference type="Proteomes" id="UP000515156"/>
    </source>
</evidence>
<dbReference type="InterPro" id="IPR046408">
    <property type="entry name" value="CIAPIN1"/>
</dbReference>
<protein>
    <recommendedName>
        <fullName evidence="10">Anamorsin</fullName>
    </recommendedName>
    <alternativeName>
        <fullName evidence="10">Cytokine-induced apoptosis inhibitor 1</fullName>
    </alternativeName>
    <alternativeName>
        <fullName evidence="10">Fe-S cluster assembly protein DRE2 homolog</fullName>
    </alternativeName>
</protein>
<comment type="caution">
    <text evidence="10">Lacks conserved residue(s) required for the propagation of feature annotation.</text>
</comment>
<evidence type="ECO:0000256" key="9">
    <source>
        <dbReference type="ARBA" id="ARBA00023128"/>
    </source>
</evidence>
<dbReference type="Proteomes" id="UP000515156">
    <property type="component" value="Chromosome 5"/>
</dbReference>
<comment type="function">
    <text evidence="10">Component of the cytosolic iron-sulfur (Fe-S) protein assembly (CIA) machinery required for the maturation of extramitochondrial Fe-S proteins. Part of an electron transfer chain functioning in an early step of cytosolic Fe-S biogenesis, facilitating the de novo assembly of a [4Fe-4S] cluster on the scaffold complex NUBP1-NUBP2. Electrons are transferred to CIAPIN1 from NADPH via the FAD- and FMN-containing protein NDOR1. NDOR1-CIAPIN1 are also required for the assembly of the diferric tyrosyl radical cofactor of ribonucleotide reductase (RNR), probably by providing electrons for reduction during radical cofactor maturation in the catalytic small subunit. Has anti-apoptotic effects in the cell. Involved in negative control of cell death upon cytokine withdrawal. Promotes development of hematopoietic cells.</text>
</comment>
<feature type="binding site" evidence="10">
    <location>
        <position position="281"/>
    </location>
    <ligand>
        <name>[4Fe-4S] cluster</name>
        <dbReference type="ChEBI" id="CHEBI:49883"/>
    </ligand>
</feature>
<dbReference type="AlphaFoldDB" id="A0A6P7Y8L3"/>
<dbReference type="GO" id="GO:0016226">
    <property type="term" value="P:iron-sulfur cluster assembly"/>
    <property type="evidence" value="ECO:0007669"/>
    <property type="project" value="UniProtKB-UniRule"/>
</dbReference>
<evidence type="ECO:0000256" key="3">
    <source>
        <dbReference type="ARBA" id="ARBA00022485"/>
    </source>
</evidence>
<dbReference type="FunFam" id="3.40.50.150:FF:000085">
    <property type="entry name" value="Anamorsin homolog"/>
    <property type="match status" value="1"/>
</dbReference>
<comment type="cofactor">
    <cofactor evidence="1 10">
        <name>[4Fe-4S] cluster</name>
        <dbReference type="ChEBI" id="CHEBI:49883"/>
    </cofactor>
</comment>
<dbReference type="InterPro" id="IPR049011">
    <property type="entry name" value="Anamorsin_N_metazoan"/>
</dbReference>
<feature type="short sequence motif" description="Cx2C motif 1" evidence="10">
    <location>
        <begin position="278"/>
        <end position="281"/>
    </location>
</feature>
<keyword evidence="8 10" id="KW-0411">Iron-sulfur</keyword>
<comment type="domain">
    <text evidence="10">The C-terminal domain binds 2 Fe-S clusters but is otherwise mostly in an intrinsically disordered conformation.</text>
</comment>
<dbReference type="RefSeq" id="XP_030059434.1">
    <property type="nucleotide sequence ID" value="XM_030203574.1"/>
</dbReference>
<evidence type="ECO:0000256" key="10">
    <source>
        <dbReference type="HAMAP-Rule" id="MF_03115"/>
    </source>
</evidence>
<comment type="subcellular location">
    <subcellularLocation>
        <location evidence="10">Cytoplasm</location>
    </subcellularLocation>
    <subcellularLocation>
        <location evidence="10">Nucleus</location>
    </subcellularLocation>
    <subcellularLocation>
        <location evidence="10">Mitochondrion intermembrane space</location>
    </subcellularLocation>
</comment>
<keyword evidence="14" id="KW-1185">Reference proteome</keyword>
<comment type="subunit">
    <text evidence="10">Monomer. Interacts with NDOR1. Interacts with CHCHD4.</text>
</comment>
<evidence type="ECO:0000313" key="15">
    <source>
        <dbReference type="RefSeq" id="XP_030059434.1"/>
    </source>
</evidence>
<dbReference type="OrthoDB" id="311633at2759"/>